<evidence type="ECO:0000256" key="1">
    <source>
        <dbReference type="SAM" id="Phobius"/>
    </source>
</evidence>
<evidence type="ECO:0000313" key="3">
    <source>
        <dbReference type="Proteomes" id="UP000682403"/>
    </source>
</evidence>
<feature type="transmembrane region" description="Helical" evidence="1">
    <location>
        <begin position="57"/>
        <end position="75"/>
    </location>
</feature>
<keyword evidence="3" id="KW-1185">Reference proteome</keyword>
<comment type="caution">
    <text evidence="2">The sequence shown here is derived from an EMBL/GenBank/DDBJ whole genome shotgun (WGS) entry which is preliminary data.</text>
</comment>
<dbReference type="RefSeq" id="WP_211557861.1">
    <property type="nucleotide sequence ID" value="NZ_JAGVRK010000001.1"/>
</dbReference>
<evidence type="ECO:0000313" key="2">
    <source>
        <dbReference type="EMBL" id="MBS2968786.1"/>
    </source>
</evidence>
<dbReference type="PANTHER" id="PTHR38457:SF1">
    <property type="entry name" value="REGULATOR ABRB-RELATED"/>
    <property type="match status" value="1"/>
</dbReference>
<sequence>MVAASDSLKGNVGIVSVLQTIRILSVVFLIPFVVTFVLGQGDTGLQAAAAGRSFHEVHPAAFLLFAIHVLTGFFLRKILPAFYVVGSMINAAHMNIIGFPIPHLPHWLVTASQLMIGTSIGSKMSVQDLKKAGRAGLPFFIYTVLLIVLSLGLGIPFSIITSLSLETGLLCLGPC</sequence>
<dbReference type="PANTHER" id="PTHR38457">
    <property type="entry name" value="REGULATOR ABRB-RELATED"/>
    <property type="match status" value="1"/>
</dbReference>
<dbReference type="EMBL" id="JAGVRK010000001">
    <property type="protein sequence ID" value="MBS2968786.1"/>
    <property type="molecule type" value="Genomic_DNA"/>
</dbReference>
<accession>A0ABS5LDK4</accession>
<organism evidence="2 3">
    <name type="scientific">Metabacillus flavus</name>
    <dbReference type="NCBI Taxonomy" id="2823519"/>
    <lineage>
        <taxon>Bacteria</taxon>
        <taxon>Bacillati</taxon>
        <taxon>Bacillota</taxon>
        <taxon>Bacilli</taxon>
        <taxon>Bacillales</taxon>
        <taxon>Bacillaceae</taxon>
        <taxon>Metabacillus</taxon>
    </lineage>
</organism>
<keyword evidence="1" id="KW-0472">Membrane</keyword>
<proteinExistence type="predicted"/>
<reference evidence="2 3" key="1">
    <citation type="submission" date="2021-04" db="EMBL/GenBank/DDBJ databases">
        <title>Metabacillus sp. strain KIGAM252 whole genome sequence.</title>
        <authorList>
            <person name="Seo M.-J."/>
            <person name="Cho E.-S."/>
            <person name="Hwang C.Y."/>
            <person name="Yoon D.J."/>
        </authorList>
    </citation>
    <scope>NUCLEOTIDE SEQUENCE [LARGE SCALE GENOMIC DNA]</scope>
    <source>
        <strain evidence="2 3">KIGAM252</strain>
    </source>
</reference>
<dbReference type="InterPro" id="IPR007820">
    <property type="entry name" value="AbrB_fam"/>
</dbReference>
<feature type="transmembrane region" description="Helical" evidence="1">
    <location>
        <begin position="138"/>
        <end position="160"/>
    </location>
</feature>
<keyword evidence="1" id="KW-1133">Transmembrane helix</keyword>
<name>A0ABS5LDK4_9BACI</name>
<dbReference type="Proteomes" id="UP000682403">
    <property type="component" value="Unassembled WGS sequence"/>
</dbReference>
<protein>
    <submittedName>
        <fullName evidence="2">AbrB family transcriptional regulator</fullName>
    </submittedName>
</protein>
<keyword evidence="1" id="KW-0812">Transmembrane</keyword>
<feature type="transmembrane region" description="Helical" evidence="1">
    <location>
        <begin position="12"/>
        <end position="37"/>
    </location>
</feature>
<gene>
    <name evidence="2" type="ORF">J9317_08455</name>
</gene>
<dbReference type="Pfam" id="PF05145">
    <property type="entry name" value="AbrB"/>
    <property type="match status" value="1"/>
</dbReference>